<accession>A0A2H9TN21</accession>
<protein>
    <submittedName>
        <fullName evidence="2">Uncharacterized protein</fullName>
    </submittedName>
</protein>
<evidence type="ECO:0000313" key="2">
    <source>
        <dbReference type="EMBL" id="PJF19171.1"/>
    </source>
</evidence>
<feature type="compositionally biased region" description="Polar residues" evidence="1">
    <location>
        <begin position="84"/>
        <end position="96"/>
    </location>
</feature>
<dbReference type="EMBL" id="MTSL01000075">
    <property type="protein sequence ID" value="PJF19171.1"/>
    <property type="molecule type" value="Genomic_DNA"/>
</dbReference>
<name>A0A2H9TN21_9FUNG</name>
<proteinExistence type="predicted"/>
<gene>
    <name evidence="2" type="ORF">PSACC_01013</name>
</gene>
<reference evidence="2 3" key="1">
    <citation type="submission" date="2016-10" db="EMBL/GenBank/DDBJ databases">
        <title>The genome of Paramicrosporidium saccamoebae is the missing link in understanding Cryptomycota and Microsporidia evolution.</title>
        <authorList>
            <person name="Quandt C.A."/>
            <person name="Beaudet D."/>
            <person name="Corsaro D."/>
            <person name="Michel R."/>
            <person name="Corradi N."/>
            <person name="James T."/>
        </authorList>
    </citation>
    <scope>NUCLEOTIDE SEQUENCE [LARGE SCALE GENOMIC DNA]</scope>
    <source>
        <strain evidence="2 3">KSL3</strain>
    </source>
</reference>
<dbReference type="Proteomes" id="UP000240830">
    <property type="component" value="Unassembled WGS sequence"/>
</dbReference>
<evidence type="ECO:0000256" key="1">
    <source>
        <dbReference type="SAM" id="MobiDB-lite"/>
    </source>
</evidence>
<comment type="caution">
    <text evidence="2">The sequence shown here is derived from an EMBL/GenBank/DDBJ whole genome shotgun (WGS) entry which is preliminary data.</text>
</comment>
<keyword evidence="3" id="KW-1185">Reference proteome</keyword>
<organism evidence="2 3">
    <name type="scientific">Paramicrosporidium saccamoebae</name>
    <dbReference type="NCBI Taxonomy" id="1246581"/>
    <lineage>
        <taxon>Eukaryota</taxon>
        <taxon>Fungi</taxon>
        <taxon>Fungi incertae sedis</taxon>
        <taxon>Cryptomycota</taxon>
        <taxon>Cryptomycota incertae sedis</taxon>
        <taxon>Paramicrosporidium</taxon>
    </lineage>
</organism>
<feature type="region of interest" description="Disordered" evidence="1">
    <location>
        <begin position="75"/>
        <end position="96"/>
    </location>
</feature>
<sequence>MKISLDILLAVQSSQVLANLHSIKESTMLQEAGNFPWVIFNQLVPNEEFNALFGTHRKLAARLVNGISPVRALSRTRSPRHCSKNQLLGQSTLEGP</sequence>
<evidence type="ECO:0000313" key="3">
    <source>
        <dbReference type="Proteomes" id="UP000240830"/>
    </source>
</evidence>
<dbReference type="AlphaFoldDB" id="A0A2H9TN21"/>